<dbReference type="PANTHER" id="PTHR21143:SF104">
    <property type="entry name" value="GUSTATORY RECEPTOR 8A-RELATED"/>
    <property type="match status" value="1"/>
</dbReference>
<feature type="transmembrane region" description="Helical" evidence="8">
    <location>
        <begin position="15"/>
        <end position="37"/>
    </location>
</feature>
<keyword evidence="10" id="KW-1185">Reference proteome</keyword>
<keyword evidence="2 8" id="KW-1003">Cell membrane</keyword>
<comment type="caution">
    <text evidence="8">Lacks conserved residue(s) required for the propagation of feature annotation.</text>
</comment>
<feature type="transmembrane region" description="Helical" evidence="8">
    <location>
        <begin position="149"/>
        <end position="170"/>
    </location>
</feature>
<feature type="transmembrane region" description="Helical" evidence="8">
    <location>
        <begin position="91"/>
        <end position="112"/>
    </location>
</feature>
<evidence type="ECO:0000256" key="6">
    <source>
        <dbReference type="ARBA" id="ARBA00023170"/>
    </source>
</evidence>
<reference evidence="9" key="2">
    <citation type="submission" date="2023-05" db="EMBL/GenBank/DDBJ databases">
        <authorList>
            <person name="Fouks B."/>
        </authorList>
    </citation>
    <scope>NUCLEOTIDE SEQUENCE</scope>
    <source>
        <strain evidence="9">Stay&amp;Tobe</strain>
        <tissue evidence="9">Testes</tissue>
    </source>
</reference>
<evidence type="ECO:0000256" key="5">
    <source>
        <dbReference type="ARBA" id="ARBA00023136"/>
    </source>
</evidence>
<feature type="transmembrane region" description="Helical" evidence="8">
    <location>
        <begin position="300"/>
        <end position="321"/>
    </location>
</feature>
<keyword evidence="6 8" id="KW-0675">Receptor</keyword>
<feature type="transmembrane region" description="Helical" evidence="8">
    <location>
        <begin position="49"/>
        <end position="71"/>
    </location>
</feature>
<dbReference type="GO" id="GO:0030425">
    <property type="term" value="C:dendrite"/>
    <property type="evidence" value="ECO:0007669"/>
    <property type="project" value="TreeGrafter"/>
</dbReference>
<proteinExistence type="inferred from homology"/>
<comment type="subcellular location">
    <subcellularLocation>
        <location evidence="1 8">Cell membrane</location>
        <topology evidence="1 8">Multi-pass membrane protein</topology>
    </subcellularLocation>
</comment>
<dbReference type="GO" id="GO:0030424">
    <property type="term" value="C:axon"/>
    <property type="evidence" value="ECO:0007669"/>
    <property type="project" value="TreeGrafter"/>
</dbReference>
<comment type="function">
    <text evidence="8">Gustatory receptor which mediates acceptance or avoidance behavior, depending on its substrates.</text>
</comment>
<evidence type="ECO:0000256" key="3">
    <source>
        <dbReference type="ARBA" id="ARBA00022692"/>
    </source>
</evidence>
<sequence>MKQLHVQSTSDYQALFFKTITSIYILSKILGLCPWSLQSNNGNVEFSASVLGITYTVIMFLVFLLWQIYIISWRIAYDYIGASFTYIVPQLVTICSSSLTALSALLVAVTIGRNDMKNLMYKISQVDKSMFPNNYVHYKKGRNVLTVEVIVLLLVTGALYGYDLVIWFGVKGDNYVIYRGLVYLINALTIMQYVNFVNLLQHRFAVLNKQINAAMEFQMNIRSKINHVDYTHSFGSDRNSVAPLEISNIFKDEISLSEEKSTTTNTRDEEIASIHKYREIYAILYDASCLINSIYGVQNLLQFITIFIVIVKGLYFLLTTLEDPSVTKVNSDMQFHAAMLVFLWAVYHALQLFWISISCHRTCTEANMTGAVVQKLILRKLDYETTIELNSFANQLLHTRILFTALGFFSVNLNVLCSISGAVMTYTIILNQASTNTNHTK</sequence>
<keyword evidence="5 8" id="KW-0472">Membrane</keyword>
<dbReference type="GO" id="GO:0007635">
    <property type="term" value="P:chemosensory behavior"/>
    <property type="evidence" value="ECO:0007669"/>
    <property type="project" value="TreeGrafter"/>
</dbReference>
<evidence type="ECO:0000313" key="10">
    <source>
        <dbReference type="Proteomes" id="UP001233999"/>
    </source>
</evidence>
<dbReference type="AlphaFoldDB" id="A0AAD8A9U6"/>
<comment type="similarity">
    <text evidence="8">Belongs to the insect chemoreceptor superfamily. Gustatory receptor (GR) family.</text>
</comment>
<evidence type="ECO:0000313" key="9">
    <source>
        <dbReference type="EMBL" id="KAJ9595087.1"/>
    </source>
</evidence>
<evidence type="ECO:0000256" key="1">
    <source>
        <dbReference type="ARBA" id="ARBA00004651"/>
    </source>
</evidence>
<dbReference type="Pfam" id="PF08395">
    <property type="entry name" value="7tm_7"/>
    <property type="match status" value="1"/>
</dbReference>
<protein>
    <recommendedName>
        <fullName evidence="8">Gustatory receptor</fullName>
    </recommendedName>
</protein>
<feature type="transmembrane region" description="Helical" evidence="8">
    <location>
        <begin position="176"/>
        <end position="200"/>
    </location>
</feature>
<name>A0AAD8A9U6_DIPPU</name>
<evidence type="ECO:0000256" key="8">
    <source>
        <dbReference type="RuleBase" id="RU363108"/>
    </source>
</evidence>
<keyword evidence="4 8" id="KW-1133">Transmembrane helix</keyword>
<feature type="transmembrane region" description="Helical" evidence="8">
    <location>
        <begin position="401"/>
        <end position="429"/>
    </location>
</feature>
<dbReference type="PANTHER" id="PTHR21143">
    <property type="entry name" value="INVERTEBRATE GUSTATORY RECEPTOR"/>
    <property type="match status" value="1"/>
</dbReference>
<reference evidence="9" key="1">
    <citation type="journal article" date="2023" name="IScience">
        <title>Live-bearing cockroach genome reveals convergent evolutionary mechanisms linked to viviparity in insects and beyond.</title>
        <authorList>
            <person name="Fouks B."/>
            <person name="Harrison M.C."/>
            <person name="Mikhailova A.A."/>
            <person name="Marchal E."/>
            <person name="English S."/>
            <person name="Carruthers M."/>
            <person name="Jennings E.C."/>
            <person name="Chiamaka E.L."/>
            <person name="Frigard R.A."/>
            <person name="Pippel M."/>
            <person name="Attardo G.M."/>
            <person name="Benoit J.B."/>
            <person name="Bornberg-Bauer E."/>
            <person name="Tobe S.S."/>
        </authorList>
    </citation>
    <scope>NUCLEOTIDE SEQUENCE</scope>
    <source>
        <strain evidence="9">Stay&amp;Tobe</strain>
    </source>
</reference>
<comment type="caution">
    <text evidence="9">The sequence shown here is derived from an EMBL/GenBank/DDBJ whole genome shotgun (WGS) entry which is preliminary data.</text>
</comment>
<dbReference type="GO" id="GO:0050909">
    <property type="term" value="P:sensory perception of taste"/>
    <property type="evidence" value="ECO:0007669"/>
    <property type="project" value="InterPro"/>
</dbReference>
<organism evidence="9 10">
    <name type="scientific">Diploptera punctata</name>
    <name type="common">Pacific beetle cockroach</name>
    <dbReference type="NCBI Taxonomy" id="6984"/>
    <lineage>
        <taxon>Eukaryota</taxon>
        <taxon>Metazoa</taxon>
        <taxon>Ecdysozoa</taxon>
        <taxon>Arthropoda</taxon>
        <taxon>Hexapoda</taxon>
        <taxon>Insecta</taxon>
        <taxon>Pterygota</taxon>
        <taxon>Neoptera</taxon>
        <taxon>Polyneoptera</taxon>
        <taxon>Dictyoptera</taxon>
        <taxon>Blattodea</taxon>
        <taxon>Blaberoidea</taxon>
        <taxon>Blaberidae</taxon>
        <taxon>Diplopterinae</taxon>
        <taxon>Diploptera</taxon>
    </lineage>
</organism>
<dbReference type="GO" id="GO:0005886">
    <property type="term" value="C:plasma membrane"/>
    <property type="evidence" value="ECO:0007669"/>
    <property type="project" value="UniProtKB-SubCell"/>
</dbReference>
<dbReference type="GO" id="GO:0008049">
    <property type="term" value="P:male courtship behavior"/>
    <property type="evidence" value="ECO:0007669"/>
    <property type="project" value="TreeGrafter"/>
</dbReference>
<keyword evidence="3 8" id="KW-0812">Transmembrane</keyword>
<accession>A0AAD8A9U6</accession>
<feature type="transmembrane region" description="Helical" evidence="8">
    <location>
        <begin position="333"/>
        <end position="355"/>
    </location>
</feature>
<evidence type="ECO:0000256" key="7">
    <source>
        <dbReference type="ARBA" id="ARBA00023224"/>
    </source>
</evidence>
<gene>
    <name evidence="9" type="ORF">L9F63_013613</name>
</gene>
<keyword evidence="7 8" id="KW-0807">Transducer</keyword>
<evidence type="ECO:0000256" key="2">
    <source>
        <dbReference type="ARBA" id="ARBA00022475"/>
    </source>
</evidence>
<dbReference type="GO" id="GO:0007165">
    <property type="term" value="P:signal transduction"/>
    <property type="evidence" value="ECO:0007669"/>
    <property type="project" value="UniProtKB-KW"/>
</dbReference>
<dbReference type="GO" id="GO:0043025">
    <property type="term" value="C:neuronal cell body"/>
    <property type="evidence" value="ECO:0007669"/>
    <property type="project" value="TreeGrafter"/>
</dbReference>
<dbReference type="EMBL" id="JASPKZ010002694">
    <property type="protein sequence ID" value="KAJ9595087.1"/>
    <property type="molecule type" value="Genomic_DNA"/>
</dbReference>
<dbReference type="InterPro" id="IPR013604">
    <property type="entry name" value="7TM_chemorcpt"/>
</dbReference>
<dbReference type="Proteomes" id="UP001233999">
    <property type="component" value="Unassembled WGS sequence"/>
</dbReference>
<evidence type="ECO:0000256" key="4">
    <source>
        <dbReference type="ARBA" id="ARBA00022989"/>
    </source>
</evidence>